<dbReference type="Pfam" id="PF04014">
    <property type="entry name" value="MazE_antitoxin"/>
    <property type="match status" value="1"/>
</dbReference>
<dbReference type="AlphaFoldDB" id="A0A3P3XSU5"/>
<evidence type="ECO:0000313" key="2">
    <source>
        <dbReference type="EMBL" id="SLM19365.1"/>
    </source>
</evidence>
<proteinExistence type="predicted"/>
<dbReference type="SUPFAM" id="SSF89447">
    <property type="entry name" value="AbrB/MazE/MraZ-like"/>
    <property type="match status" value="1"/>
</dbReference>
<evidence type="ECO:0000259" key="1">
    <source>
        <dbReference type="SMART" id="SM00966"/>
    </source>
</evidence>
<protein>
    <submittedName>
        <fullName evidence="2">Transcriptional regulator, AbrB family</fullName>
    </submittedName>
</protein>
<gene>
    <name evidence="2" type="ORF">SPIRO4BDMA_50880</name>
</gene>
<dbReference type="Gene3D" id="2.10.260.10">
    <property type="match status" value="1"/>
</dbReference>
<feature type="domain" description="SpoVT-AbrB" evidence="1">
    <location>
        <begin position="4"/>
        <end position="49"/>
    </location>
</feature>
<sequence>MKTVTVSSKYQFVIPKEIRNTIGLHVGAKLEVLTYGSRIELVPIHPMKTLKGAFQGINTKIEREEDRV</sequence>
<dbReference type="NCBIfam" id="TIGR01439">
    <property type="entry name" value="lp_hng_hel_AbrB"/>
    <property type="match status" value="1"/>
</dbReference>
<name>A0A3P3XSU5_9SPIR</name>
<accession>A0A3P3XSU5</accession>
<dbReference type="GO" id="GO:0003677">
    <property type="term" value="F:DNA binding"/>
    <property type="evidence" value="ECO:0007669"/>
    <property type="project" value="InterPro"/>
</dbReference>
<reference evidence="2" key="1">
    <citation type="submission" date="2017-02" db="EMBL/GenBank/DDBJ databases">
        <authorList>
            <person name="Regsiter A."/>
            <person name="William W."/>
        </authorList>
    </citation>
    <scope>NUCLEOTIDE SEQUENCE</scope>
    <source>
        <strain evidence="2">BdmA 4</strain>
    </source>
</reference>
<dbReference type="SMART" id="SM00966">
    <property type="entry name" value="SpoVT_AbrB"/>
    <property type="match status" value="1"/>
</dbReference>
<dbReference type="EMBL" id="FWDO01000005">
    <property type="protein sequence ID" value="SLM19365.1"/>
    <property type="molecule type" value="Genomic_DNA"/>
</dbReference>
<organism evidence="2">
    <name type="scientific">uncultured spirochete</name>
    <dbReference type="NCBI Taxonomy" id="156406"/>
    <lineage>
        <taxon>Bacteria</taxon>
        <taxon>Pseudomonadati</taxon>
        <taxon>Spirochaetota</taxon>
        <taxon>Spirochaetia</taxon>
        <taxon>Spirochaetales</taxon>
        <taxon>environmental samples</taxon>
    </lineage>
</organism>
<dbReference type="InterPro" id="IPR007159">
    <property type="entry name" value="SpoVT-AbrB_dom"/>
</dbReference>
<dbReference type="InterPro" id="IPR037914">
    <property type="entry name" value="SpoVT-AbrB_sf"/>
</dbReference>